<evidence type="ECO:0000313" key="3">
    <source>
        <dbReference type="Proteomes" id="UP001165679"/>
    </source>
</evidence>
<feature type="chain" id="PRO_5041307208" description="Lipoprotein" evidence="1">
    <location>
        <begin position="17"/>
        <end position="147"/>
    </location>
</feature>
<dbReference type="EMBL" id="JAPDNT010000005">
    <property type="protein sequence ID" value="MCW3474777.1"/>
    <property type="molecule type" value="Genomic_DNA"/>
</dbReference>
<evidence type="ECO:0008006" key="4">
    <source>
        <dbReference type="Google" id="ProtNLM"/>
    </source>
</evidence>
<dbReference type="PROSITE" id="PS51257">
    <property type="entry name" value="PROKAR_LIPOPROTEIN"/>
    <property type="match status" value="1"/>
</dbReference>
<dbReference type="RefSeq" id="WP_264713430.1">
    <property type="nucleotide sequence ID" value="NZ_JAPDNT010000005.1"/>
</dbReference>
<evidence type="ECO:0000256" key="1">
    <source>
        <dbReference type="SAM" id="SignalP"/>
    </source>
</evidence>
<feature type="signal peptide" evidence="1">
    <location>
        <begin position="1"/>
        <end position="16"/>
    </location>
</feature>
<keyword evidence="3" id="KW-1185">Reference proteome</keyword>
<sequence>MRTCTAAFLACGIVLAAGCSQGNLSAPFGAPPAPDALPPPASLLPPPASTSAAPVSAGWDGMYFGDAVITDVSIPAQTCKTVQRVDGFQVSGFMARYGQMSGIIEADGSLRMAAGAAWVRGQFTQGQFLGTMGDGEVCRWRIRLLRS</sequence>
<name>A0AA41YSR3_9PROT</name>
<dbReference type="Proteomes" id="UP001165679">
    <property type="component" value="Unassembled WGS sequence"/>
</dbReference>
<accession>A0AA41YSR3</accession>
<evidence type="ECO:0000313" key="2">
    <source>
        <dbReference type="EMBL" id="MCW3474777.1"/>
    </source>
</evidence>
<comment type="caution">
    <text evidence="2">The sequence shown here is derived from an EMBL/GenBank/DDBJ whole genome shotgun (WGS) entry which is preliminary data.</text>
</comment>
<organism evidence="2 3">
    <name type="scientific">Limobrevibacterium gyesilva</name>
    <dbReference type="NCBI Taxonomy" id="2991712"/>
    <lineage>
        <taxon>Bacteria</taxon>
        <taxon>Pseudomonadati</taxon>
        <taxon>Pseudomonadota</taxon>
        <taxon>Alphaproteobacteria</taxon>
        <taxon>Acetobacterales</taxon>
        <taxon>Acetobacteraceae</taxon>
        <taxon>Limobrevibacterium</taxon>
    </lineage>
</organism>
<dbReference type="AlphaFoldDB" id="A0AA41YSR3"/>
<gene>
    <name evidence="2" type="ORF">OL599_09290</name>
</gene>
<reference evidence="2" key="1">
    <citation type="submission" date="2022-09" db="EMBL/GenBank/DDBJ databases">
        <title>Rhodovastum sp. nov. RN2-1 isolated from soil in Seongnam, South Korea.</title>
        <authorList>
            <person name="Le N.T."/>
        </authorList>
    </citation>
    <scope>NUCLEOTIDE SEQUENCE</scope>
    <source>
        <strain evidence="2">RN2-1</strain>
    </source>
</reference>
<keyword evidence="1" id="KW-0732">Signal</keyword>
<proteinExistence type="predicted"/>
<reference evidence="2" key="2">
    <citation type="submission" date="2022-10" db="EMBL/GenBank/DDBJ databases">
        <authorList>
            <person name="Trinh H.N."/>
        </authorList>
    </citation>
    <scope>NUCLEOTIDE SEQUENCE</scope>
    <source>
        <strain evidence="2">RN2-1</strain>
    </source>
</reference>
<protein>
    <recommendedName>
        <fullName evidence="4">Lipoprotein</fullName>
    </recommendedName>
</protein>